<protein>
    <submittedName>
        <fullName evidence="2">Uncharacterized protein</fullName>
    </submittedName>
</protein>
<dbReference type="AlphaFoldDB" id="A0AAD4TXP0"/>
<feature type="region of interest" description="Disordered" evidence="1">
    <location>
        <begin position="81"/>
        <end position="118"/>
    </location>
</feature>
<keyword evidence="3" id="KW-1185">Reference proteome</keyword>
<proteinExistence type="predicted"/>
<evidence type="ECO:0000256" key="1">
    <source>
        <dbReference type="SAM" id="MobiDB-lite"/>
    </source>
</evidence>
<accession>A0AAD4TXP0</accession>
<dbReference type="PANTHER" id="PTHR22674:SF4">
    <property type="entry name" value="NTPASE KAP FAMILY P-LOOP DOMAIN-CONTAINING PROTEIN 1"/>
    <property type="match status" value="1"/>
</dbReference>
<dbReference type="InterPro" id="IPR052754">
    <property type="entry name" value="NTPase_KAP_P-loop"/>
</dbReference>
<name>A0AAD4TXP0_OVIAM</name>
<reference evidence="2" key="1">
    <citation type="submission" date="2022-03" db="EMBL/GenBank/DDBJ databases">
        <title>Genomic analyses of argali, domestic sheep and their hybrids provide insights into chromosomal evolution, heterosis and genetic basis of agronomic traits.</title>
        <authorList>
            <person name="Li M."/>
        </authorList>
    </citation>
    <scope>NUCLEOTIDE SEQUENCE</scope>
    <source>
        <strain evidence="2">CAU-MHL-2022a</strain>
        <tissue evidence="2">Skin</tissue>
    </source>
</reference>
<feature type="compositionally biased region" description="Polar residues" evidence="1">
    <location>
        <begin position="87"/>
        <end position="99"/>
    </location>
</feature>
<gene>
    <name evidence="2" type="ORF">MG293_015536</name>
</gene>
<sequence length="118" mass="13330">MHQHCTVHFAKGALPPRIATERYFLDPELGHRKDILTEDDVYCSCLAKTLCHVPVPVTVGFYAPFGCRLHMMLDKITARAQGRAPTRPQTALLTENTSRFKPCCSSAPSPSHRQRNRR</sequence>
<organism evidence="2 3">
    <name type="scientific">Ovis ammon polii</name>
    <dbReference type="NCBI Taxonomy" id="230172"/>
    <lineage>
        <taxon>Eukaryota</taxon>
        <taxon>Metazoa</taxon>
        <taxon>Chordata</taxon>
        <taxon>Craniata</taxon>
        <taxon>Vertebrata</taxon>
        <taxon>Euteleostomi</taxon>
        <taxon>Mammalia</taxon>
        <taxon>Eutheria</taxon>
        <taxon>Laurasiatheria</taxon>
        <taxon>Artiodactyla</taxon>
        <taxon>Ruminantia</taxon>
        <taxon>Pecora</taxon>
        <taxon>Bovidae</taxon>
        <taxon>Caprinae</taxon>
        <taxon>Ovis</taxon>
    </lineage>
</organism>
<evidence type="ECO:0000313" key="2">
    <source>
        <dbReference type="EMBL" id="KAI4534676.1"/>
    </source>
</evidence>
<dbReference type="Proteomes" id="UP001214576">
    <property type="component" value="Unassembled WGS sequence"/>
</dbReference>
<evidence type="ECO:0000313" key="3">
    <source>
        <dbReference type="Proteomes" id="UP001214576"/>
    </source>
</evidence>
<dbReference type="PANTHER" id="PTHR22674">
    <property type="entry name" value="NTPASE, KAP FAMILY P-LOOP DOMAIN-CONTAINING 1"/>
    <property type="match status" value="1"/>
</dbReference>
<dbReference type="EMBL" id="JAKZEL010000019">
    <property type="protein sequence ID" value="KAI4534676.1"/>
    <property type="molecule type" value="Genomic_DNA"/>
</dbReference>
<comment type="caution">
    <text evidence="2">The sequence shown here is derived from an EMBL/GenBank/DDBJ whole genome shotgun (WGS) entry which is preliminary data.</text>
</comment>